<dbReference type="CDD" id="cd00085">
    <property type="entry name" value="HNHc"/>
    <property type="match status" value="1"/>
</dbReference>
<name>A0ABV9A7S1_9ACTN</name>
<dbReference type="RefSeq" id="WP_386449596.1">
    <property type="nucleotide sequence ID" value="NZ_JBHSFH010000009.1"/>
</dbReference>
<dbReference type="InterPro" id="IPR003615">
    <property type="entry name" value="HNH_nuc"/>
</dbReference>
<gene>
    <name evidence="3" type="ORF">ACFPA8_17745</name>
</gene>
<accession>A0ABV9A7S1</accession>
<evidence type="ECO:0000313" key="3">
    <source>
        <dbReference type="EMBL" id="MFC4495968.1"/>
    </source>
</evidence>
<feature type="region of interest" description="Disordered" evidence="1">
    <location>
        <begin position="423"/>
        <end position="442"/>
    </location>
</feature>
<proteinExistence type="predicted"/>
<organism evidence="3 4">
    <name type="scientific">Streptomyces ovatisporus</name>
    <dbReference type="NCBI Taxonomy" id="1128682"/>
    <lineage>
        <taxon>Bacteria</taxon>
        <taxon>Bacillati</taxon>
        <taxon>Actinomycetota</taxon>
        <taxon>Actinomycetes</taxon>
        <taxon>Kitasatosporales</taxon>
        <taxon>Streptomycetaceae</taxon>
        <taxon>Streptomyces</taxon>
    </lineage>
</organism>
<protein>
    <submittedName>
        <fullName evidence="3">DUF222 domain-containing protein</fullName>
    </submittedName>
</protein>
<dbReference type="InterPro" id="IPR003870">
    <property type="entry name" value="DUF222"/>
</dbReference>
<evidence type="ECO:0000313" key="4">
    <source>
        <dbReference type="Proteomes" id="UP001595997"/>
    </source>
</evidence>
<keyword evidence="4" id="KW-1185">Reference proteome</keyword>
<evidence type="ECO:0000259" key="2">
    <source>
        <dbReference type="SMART" id="SM00507"/>
    </source>
</evidence>
<reference evidence="4" key="1">
    <citation type="journal article" date="2019" name="Int. J. Syst. Evol. Microbiol.">
        <title>The Global Catalogue of Microorganisms (GCM) 10K type strain sequencing project: providing services to taxonomists for standard genome sequencing and annotation.</title>
        <authorList>
            <consortium name="The Broad Institute Genomics Platform"/>
            <consortium name="The Broad Institute Genome Sequencing Center for Infectious Disease"/>
            <person name="Wu L."/>
            <person name="Ma J."/>
        </authorList>
    </citation>
    <scope>NUCLEOTIDE SEQUENCE [LARGE SCALE GENOMIC DNA]</scope>
    <source>
        <strain evidence="4">CGMCC 4.7357</strain>
    </source>
</reference>
<dbReference type="EMBL" id="JBHSFH010000009">
    <property type="protein sequence ID" value="MFC4495968.1"/>
    <property type="molecule type" value="Genomic_DNA"/>
</dbReference>
<feature type="domain" description="HNH nuclease" evidence="2">
    <location>
        <begin position="348"/>
        <end position="405"/>
    </location>
</feature>
<dbReference type="Pfam" id="PF02720">
    <property type="entry name" value="DUF222"/>
    <property type="match status" value="1"/>
</dbReference>
<dbReference type="Proteomes" id="UP001595997">
    <property type="component" value="Unassembled WGS sequence"/>
</dbReference>
<dbReference type="Gene3D" id="1.10.30.50">
    <property type="match status" value="1"/>
</dbReference>
<comment type="caution">
    <text evidence="3">The sequence shown here is derived from an EMBL/GenBank/DDBJ whole genome shotgun (WGS) entry which is preliminary data.</text>
</comment>
<sequence>MYERGEASEPGTPDEWASYLTQAVPGADTAVILDVLSAEKLSHEGRIDALKALERHVAWIHAMQAQLLAALHDDAEAALPEGAWNKDVAGQWNFAAEEVACALKVSGATAEDRLHVARELDGRLPTTLGMLETGEISWMQAKAVVEVTDVLDPEVAAGVEADVAPKMPSLACGQTRRALHRAVARLDPEGVEVRHQHRKREREITHREVGDGMAHWGAYLPAEQAARLDQAVDAHAETLLKEKGRGCEDWTLAQRRVDALVDLVLNGSVPRTGSSGRTAAVVQVTVPLDALLGIEQEPGQLKGYGPITASQARRIAFTEDSVWRRLLTDPVSGMVVKTDPVTYKPTAETARHVVARDGVCMFPSCRMPAHRCDLDHVEPFDNEDPRKGGETTPENVIPLCRRHHLLKHRAGWGVEREEATGTVTWTAPTGHHYTSHPHDYRE</sequence>
<dbReference type="SMART" id="SM00507">
    <property type="entry name" value="HNHc"/>
    <property type="match status" value="1"/>
</dbReference>
<evidence type="ECO:0000256" key="1">
    <source>
        <dbReference type="SAM" id="MobiDB-lite"/>
    </source>
</evidence>